<evidence type="ECO:0000313" key="4">
    <source>
        <dbReference type="EMBL" id="QEO18553.1"/>
    </source>
</evidence>
<dbReference type="KEGG" id="acek:FLP30_04265"/>
<sequence>MRWPAAPSCSTRHASPLSGLRAAGGGVSGAVPRARWGLLALLAVLSACAGPSRSYQPPGSAMNPWKPYINEAALRFSIPQGWIRAVMNQESGGHQYIHGHLVRSVHGAVGLMQIKPDTYHELARRYHLGSDPYDPHDNIMAGSGYIRELYDRFGSPTFLVAYSCGPQCADNHQRRGTSLPSYARSYLAAVAPHLGDGTPGTVTAETDAVEVATTTDPVDAALQQAQAAGRYARQGDVAEATASTRPQDQPVLSATTTIPVAGPAIVWQPVGGTGNAVIQIGAFSTQEHAQRAIAMAHQASGALDHAVSRVEPVVGSGGVSVWRTRLAGLPEGQTDTICSALRQQGLSCVAVSR</sequence>
<gene>
    <name evidence="4" type="ORF">FLP30_04265</name>
</gene>
<keyword evidence="5" id="KW-1185">Reference proteome</keyword>
<name>A0A5C1YRX9_9PROT</name>
<dbReference type="AlphaFoldDB" id="A0A5C1YRX9"/>
<evidence type="ECO:0000256" key="1">
    <source>
        <dbReference type="ARBA" id="ARBA00007734"/>
    </source>
</evidence>
<dbReference type="InterPro" id="IPR023346">
    <property type="entry name" value="Lysozyme-like_dom_sf"/>
</dbReference>
<evidence type="ECO:0000259" key="3">
    <source>
        <dbReference type="Pfam" id="PF01464"/>
    </source>
</evidence>
<comment type="similarity">
    <text evidence="1">Belongs to the transglycosylase Slt family.</text>
</comment>
<dbReference type="OrthoDB" id="9801695at2"/>
<evidence type="ECO:0000256" key="2">
    <source>
        <dbReference type="ARBA" id="ARBA00009387"/>
    </source>
</evidence>
<dbReference type="EMBL" id="CP043506">
    <property type="protein sequence ID" value="QEO18553.1"/>
    <property type="molecule type" value="Genomic_DNA"/>
</dbReference>
<dbReference type="Pfam" id="PF01464">
    <property type="entry name" value="SLT"/>
    <property type="match status" value="1"/>
</dbReference>
<dbReference type="PANTHER" id="PTHR37423">
    <property type="entry name" value="SOLUBLE LYTIC MUREIN TRANSGLYCOSYLASE-RELATED"/>
    <property type="match status" value="1"/>
</dbReference>
<feature type="domain" description="Transglycosylase SLT" evidence="3">
    <location>
        <begin position="68"/>
        <end position="175"/>
    </location>
</feature>
<dbReference type="SUPFAM" id="SSF53955">
    <property type="entry name" value="Lysozyme-like"/>
    <property type="match status" value="1"/>
</dbReference>
<dbReference type="CDD" id="cd00254">
    <property type="entry name" value="LT-like"/>
    <property type="match status" value="1"/>
</dbReference>
<comment type="similarity">
    <text evidence="2">Belongs to the virb1 family.</text>
</comment>
<reference evidence="4 5" key="1">
    <citation type="submission" date="2019-09" db="EMBL/GenBank/DDBJ databases">
        <title>Genome sequencing of strain KACC 21233.</title>
        <authorList>
            <person name="Heo J."/>
            <person name="Kim S.-J."/>
            <person name="Kim J.-S."/>
            <person name="Hong S.-B."/>
            <person name="Kwon S.-W."/>
        </authorList>
    </citation>
    <scope>NUCLEOTIDE SEQUENCE [LARGE SCALE GENOMIC DNA]</scope>
    <source>
        <strain evidence="4 5">KACC 21233</strain>
    </source>
</reference>
<organism evidence="4 5">
    <name type="scientific">Acetobacter vaccinii</name>
    <dbReference type="NCBI Taxonomy" id="2592655"/>
    <lineage>
        <taxon>Bacteria</taxon>
        <taxon>Pseudomonadati</taxon>
        <taxon>Pseudomonadota</taxon>
        <taxon>Alphaproteobacteria</taxon>
        <taxon>Acetobacterales</taxon>
        <taxon>Acetobacteraceae</taxon>
        <taxon>Acetobacter</taxon>
    </lineage>
</organism>
<dbReference type="Gene3D" id="1.10.530.10">
    <property type="match status" value="1"/>
</dbReference>
<protein>
    <submittedName>
        <fullName evidence="4">Lytic transglycosylase domain-containing protein</fullName>
    </submittedName>
</protein>
<dbReference type="InterPro" id="IPR008258">
    <property type="entry name" value="Transglycosylase_SLT_dom_1"/>
</dbReference>
<dbReference type="Proteomes" id="UP000324536">
    <property type="component" value="Chromosome"/>
</dbReference>
<dbReference type="PANTHER" id="PTHR37423:SF2">
    <property type="entry name" value="MEMBRANE-BOUND LYTIC MUREIN TRANSGLYCOSYLASE C"/>
    <property type="match status" value="1"/>
</dbReference>
<accession>A0A5C1YRX9</accession>
<evidence type="ECO:0000313" key="5">
    <source>
        <dbReference type="Proteomes" id="UP000324536"/>
    </source>
</evidence>
<proteinExistence type="inferred from homology"/>